<comment type="caution">
    <text evidence="5">The sequence shown here is derived from an EMBL/GenBank/DDBJ whole genome shotgun (WGS) entry which is preliminary data.</text>
</comment>
<accession>A0A1R2BIW0</accession>
<evidence type="ECO:0000256" key="3">
    <source>
        <dbReference type="SAM" id="Phobius"/>
    </source>
</evidence>
<dbReference type="AlphaFoldDB" id="A0A1R2BIW0"/>
<sequence>MDYQKLDSGSSDFDFQQISKDLQKYSKIIREYEHSSGHKRREKSEEITKLHEYLKAIFEKPRSNKDTKAKLSSLEKQFKQLNENFGKMRTNDEVELKASFDTEENLESIGVQERTSLAYRDSAQLRNEELTERKAQIEALNKDFVEVNEMFKDAAKMIHEDGKHLDVAEKHVIVAVAETGKGVQELHKADGYQKSARKKMMCIFLIAAVVVGVLLAIVLGVVVF</sequence>
<dbReference type="SUPFAM" id="SSF58038">
    <property type="entry name" value="SNARE fusion complex"/>
    <property type="match status" value="1"/>
</dbReference>
<keyword evidence="3" id="KW-1133">Transmembrane helix</keyword>
<dbReference type="SUPFAM" id="SSF47661">
    <property type="entry name" value="t-snare proteins"/>
    <property type="match status" value="1"/>
</dbReference>
<comment type="similarity">
    <text evidence="1">Belongs to the syntaxin family.</text>
</comment>
<evidence type="ECO:0000256" key="2">
    <source>
        <dbReference type="SAM" id="Coils"/>
    </source>
</evidence>
<dbReference type="Proteomes" id="UP000187209">
    <property type="component" value="Unassembled WGS sequence"/>
</dbReference>
<dbReference type="InterPro" id="IPR010989">
    <property type="entry name" value="SNARE"/>
</dbReference>
<feature type="transmembrane region" description="Helical" evidence="3">
    <location>
        <begin position="202"/>
        <end position="223"/>
    </location>
</feature>
<evidence type="ECO:0000313" key="5">
    <source>
        <dbReference type="EMBL" id="OMJ76723.1"/>
    </source>
</evidence>
<dbReference type="GO" id="GO:0012505">
    <property type="term" value="C:endomembrane system"/>
    <property type="evidence" value="ECO:0007669"/>
    <property type="project" value="TreeGrafter"/>
</dbReference>
<dbReference type="GO" id="GO:0006906">
    <property type="term" value="P:vesicle fusion"/>
    <property type="evidence" value="ECO:0007669"/>
    <property type="project" value="TreeGrafter"/>
</dbReference>
<dbReference type="InterPro" id="IPR045242">
    <property type="entry name" value="Syntaxin"/>
</dbReference>
<dbReference type="Pfam" id="PF05739">
    <property type="entry name" value="SNARE"/>
    <property type="match status" value="1"/>
</dbReference>
<keyword evidence="2" id="KW-0175">Coiled coil</keyword>
<dbReference type="GO" id="GO:0006886">
    <property type="term" value="P:intracellular protein transport"/>
    <property type="evidence" value="ECO:0007669"/>
    <property type="project" value="TreeGrafter"/>
</dbReference>
<keyword evidence="3" id="KW-0812">Transmembrane</keyword>
<evidence type="ECO:0000313" key="6">
    <source>
        <dbReference type="Proteomes" id="UP000187209"/>
    </source>
</evidence>
<reference evidence="5 6" key="1">
    <citation type="submission" date="2016-11" db="EMBL/GenBank/DDBJ databases">
        <title>The macronuclear genome of Stentor coeruleus: a giant cell with tiny introns.</title>
        <authorList>
            <person name="Slabodnick M."/>
            <person name="Ruby J.G."/>
            <person name="Reiff S.B."/>
            <person name="Swart E.C."/>
            <person name="Gosai S."/>
            <person name="Prabakaran S."/>
            <person name="Witkowska E."/>
            <person name="Larue G.E."/>
            <person name="Fisher S."/>
            <person name="Freeman R.M."/>
            <person name="Gunawardena J."/>
            <person name="Chu W."/>
            <person name="Stover N.A."/>
            <person name="Gregory B.D."/>
            <person name="Nowacki M."/>
            <person name="Derisi J."/>
            <person name="Roy S.W."/>
            <person name="Marshall W.F."/>
            <person name="Sood P."/>
        </authorList>
    </citation>
    <scope>NUCLEOTIDE SEQUENCE [LARGE SCALE GENOMIC DNA]</scope>
    <source>
        <strain evidence="5">WM001</strain>
    </source>
</reference>
<organism evidence="5 6">
    <name type="scientific">Stentor coeruleus</name>
    <dbReference type="NCBI Taxonomy" id="5963"/>
    <lineage>
        <taxon>Eukaryota</taxon>
        <taxon>Sar</taxon>
        <taxon>Alveolata</taxon>
        <taxon>Ciliophora</taxon>
        <taxon>Postciliodesmatophora</taxon>
        <taxon>Heterotrichea</taxon>
        <taxon>Heterotrichida</taxon>
        <taxon>Stentoridae</taxon>
        <taxon>Stentor</taxon>
    </lineage>
</organism>
<dbReference type="GO" id="GO:0000149">
    <property type="term" value="F:SNARE binding"/>
    <property type="evidence" value="ECO:0007669"/>
    <property type="project" value="TreeGrafter"/>
</dbReference>
<dbReference type="GO" id="GO:0031201">
    <property type="term" value="C:SNARE complex"/>
    <property type="evidence" value="ECO:0007669"/>
    <property type="project" value="TreeGrafter"/>
</dbReference>
<name>A0A1R2BIW0_9CILI</name>
<dbReference type="InterPro" id="IPR000727">
    <property type="entry name" value="T_SNARE_dom"/>
</dbReference>
<dbReference type="PANTHER" id="PTHR19957">
    <property type="entry name" value="SYNTAXIN"/>
    <property type="match status" value="1"/>
</dbReference>
<proteinExistence type="inferred from homology"/>
<feature type="domain" description="T-SNARE coiled-coil homology" evidence="4">
    <location>
        <begin position="122"/>
        <end position="189"/>
    </location>
</feature>
<dbReference type="OrthoDB" id="10255013at2759"/>
<dbReference type="SMART" id="SM00397">
    <property type="entry name" value="t_SNARE"/>
    <property type="match status" value="1"/>
</dbReference>
<keyword evidence="6" id="KW-1185">Reference proteome</keyword>
<evidence type="ECO:0000259" key="4">
    <source>
        <dbReference type="SMART" id="SM00397"/>
    </source>
</evidence>
<keyword evidence="3" id="KW-0472">Membrane</keyword>
<dbReference type="GO" id="GO:0005484">
    <property type="term" value="F:SNAP receptor activity"/>
    <property type="evidence" value="ECO:0007669"/>
    <property type="project" value="TreeGrafter"/>
</dbReference>
<dbReference type="Gene3D" id="1.20.5.110">
    <property type="match status" value="1"/>
</dbReference>
<dbReference type="GO" id="GO:0048278">
    <property type="term" value="P:vesicle docking"/>
    <property type="evidence" value="ECO:0007669"/>
    <property type="project" value="TreeGrafter"/>
</dbReference>
<dbReference type="EMBL" id="MPUH01000614">
    <property type="protein sequence ID" value="OMJ76723.1"/>
    <property type="molecule type" value="Genomic_DNA"/>
</dbReference>
<evidence type="ECO:0000256" key="1">
    <source>
        <dbReference type="ARBA" id="ARBA00009063"/>
    </source>
</evidence>
<feature type="coiled-coil region" evidence="2">
    <location>
        <begin position="64"/>
        <end position="91"/>
    </location>
</feature>
<protein>
    <recommendedName>
        <fullName evidence="4">t-SNARE coiled-coil homology domain-containing protein</fullName>
    </recommendedName>
</protein>
<gene>
    <name evidence="5" type="ORF">SteCoe_23836</name>
</gene>